<reference evidence="3 4" key="1">
    <citation type="submission" date="2016-03" db="EMBL/GenBank/DDBJ databases">
        <authorList>
            <person name="Ploux O."/>
        </authorList>
    </citation>
    <scope>NUCLEOTIDE SEQUENCE [LARGE SCALE GENOMIC DNA]</scope>
    <source>
        <strain evidence="3 4">UAMH 11012</strain>
    </source>
</reference>
<name>A0A1L7WJT6_9HELO</name>
<dbReference type="STRING" id="576137.A0A1L7WJT6"/>
<evidence type="ECO:0000313" key="4">
    <source>
        <dbReference type="Proteomes" id="UP000184330"/>
    </source>
</evidence>
<protein>
    <submittedName>
        <fullName evidence="3">Uncharacterized protein</fullName>
    </submittedName>
</protein>
<dbReference type="OrthoDB" id="3353407at2759"/>
<dbReference type="EMBL" id="FJOG01000003">
    <property type="protein sequence ID" value="CZR53013.1"/>
    <property type="molecule type" value="Genomic_DNA"/>
</dbReference>
<evidence type="ECO:0000256" key="2">
    <source>
        <dbReference type="SAM" id="SignalP"/>
    </source>
</evidence>
<feature type="region of interest" description="Disordered" evidence="1">
    <location>
        <begin position="121"/>
        <end position="150"/>
    </location>
</feature>
<accession>A0A1L7WJT6</accession>
<dbReference type="Pfam" id="PF11885">
    <property type="entry name" value="DUF3405"/>
    <property type="match status" value="1"/>
</dbReference>
<feature type="signal peptide" evidence="2">
    <location>
        <begin position="1"/>
        <end position="17"/>
    </location>
</feature>
<dbReference type="InterPro" id="IPR021822">
    <property type="entry name" value="DUF3405"/>
</dbReference>
<organism evidence="3 4">
    <name type="scientific">Phialocephala subalpina</name>
    <dbReference type="NCBI Taxonomy" id="576137"/>
    <lineage>
        <taxon>Eukaryota</taxon>
        <taxon>Fungi</taxon>
        <taxon>Dikarya</taxon>
        <taxon>Ascomycota</taxon>
        <taxon>Pezizomycotina</taxon>
        <taxon>Leotiomycetes</taxon>
        <taxon>Helotiales</taxon>
        <taxon>Mollisiaceae</taxon>
        <taxon>Phialocephala</taxon>
        <taxon>Phialocephala fortinii species complex</taxon>
    </lineage>
</organism>
<proteinExistence type="predicted"/>
<dbReference type="PANTHER" id="PTHR36205">
    <property type="entry name" value="CHROMOSOME 19, WHOLE GENOME SHOTGUN SEQUENCE"/>
    <property type="match status" value="1"/>
</dbReference>
<dbReference type="Proteomes" id="UP000184330">
    <property type="component" value="Unassembled WGS sequence"/>
</dbReference>
<sequence length="947" mass="105130">MLPRFKGLAVLTFTVLALYVVFWREETPFQSGQHAVDVLKGTFGDVDVELSHDAPQTHDAPPVSVETKLPESGYLKDLELEPKPTPTPTPTKSVHGPYFSELPAEDEEDTAPAEWEEHAAENTEFGQEPSTDESAERPAVAEPENDYGRTGLQVQFDKEYAALGLNENAGAIYGATLNSLVDTGAHEGFAAAALKSTDSPVPYSDTPPYSYNPYPDYNSKAWHIGNQGTFVACNGHKTVVKDLLVFSGHSKGVEPQMGSYIPLDIDSNLCFERETRLGPYRLKGDAPDPAATSNAQEARDVATVDWGKLQQICYKRNSNRFIKSKAQTPIPAISGALNSTDRFNRTNRKGRSSAMARRLDTILKRYLHSRQEAEEGMPDTELGEGDSKAEYLKEDISDFKTDQFDDVSQFSGFGEGEPKKEGSQLDESEASGPGGEDSGNEESLYDVDQFSGLAENQPKKEASPEDFNGFSALDDGKPSKGDSQVSGLGVEKDTQELGKDNPKFPGLAEDTPKTQGLSEDEAKSQGLHGMPPAATATPAPRTAVVIRTYSHLNFTENDRQNIRAMVSELSLRSGGEYEIFLLVEFKDETLPIYSDKILYQEALDKSVPKEFQSMSVLWTGAKMREVYPLIPREVNNVHQSHWLSVQWFAQEHPEFDFYWNWEFDTRYTGHYYSLLEKLASFAKVQPRKGLWERNERYYIPSHHGRYSKFIKDVEAIVGDDTVWGAPVTVNVTAGGPQPPVADPKADKYTWGVGEAADYISLSPMFNPVNTSWPGRNDVWGYDGAVATPRRASIGTQSRCSKKLLDTMHAENKKGDHVSSEMTPQTVSLLHGFKAVYAPIPMFFDRSWDGASLQRYFNPGPKGVSGSVEESPFSWGREGRFQGSTWYYRATPPQKLYNNWLGWEDTGVGGAKWEKTHGRTCLPPMLLHPIKNVVEPPLGFSSKSDLPY</sequence>
<dbReference type="AlphaFoldDB" id="A0A1L7WJT6"/>
<keyword evidence="2" id="KW-0732">Signal</keyword>
<feature type="chain" id="PRO_5012611703" evidence="2">
    <location>
        <begin position="18"/>
        <end position="947"/>
    </location>
</feature>
<evidence type="ECO:0000256" key="1">
    <source>
        <dbReference type="SAM" id="MobiDB-lite"/>
    </source>
</evidence>
<evidence type="ECO:0000313" key="3">
    <source>
        <dbReference type="EMBL" id="CZR53013.1"/>
    </source>
</evidence>
<feature type="compositionally biased region" description="Basic and acidic residues" evidence="1">
    <location>
        <begin position="490"/>
        <end position="502"/>
    </location>
</feature>
<dbReference type="PANTHER" id="PTHR36205:SF2">
    <property type="entry name" value="MAJOR FACILITATOR SUPERFAMILY TRANSPORTER"/>
    <property type="match status" value="1"/>
</dbReference>
<gene>
    <name evidence="3" type="ORF">PAC_02891</name>
</gene>
<keyword evidence="4" id="KW-1185">Reference proteome</keyword>
<feature type="region of interest" description="Disordered" evidence="1">
    <location>
        <begin position="455"/>
        <end position="539"/>
    </location>
</feature>
<feature type="region of interest" description="Disordered" evidence="1">
    <location>
        <begin position="78"/>
        <end position="99"/>
    </location>
</feature>
<feature type="region of interest" description="Disordered" evidence="1">
    <location>
        <begin position="404"/>
        <end position="443"/>
    </location>
</feature>